<protein>
    <submittedName>
        <fullName evidence="1">Uncharacterized protein</fullName>
    </submittedName>
</protein>
<reference evidence="1" key="1">
    <citation type="submission" date="2023-10" db="EMBL/GenBank/DDBJ databases">
        <authorList>
            <person name="Rodriguez Cubillos JULIANA M."/>
            <person name="De Vega J."/>
        </authorList>
    </citation>
    <scope>NUCLEOTIDE SEQUENCE</scope>
</reference>
<comment type="caution">
    <text evidence="1">The sequence shown here is derived from an EMBL/GenBank/DDBJ whole genome shotgun (WGS) entry which is preliminary data.</text>
</comment>
<dbReference type="Proteomes" id="UP001177021">
    <property type="component" value="Unassembled WGS sequence"/>
</dbReference>
<dbReference type="EMBL" id="CASHSV030000615">
    <property type="protein sequence ID" value="CAJ2669990.1"/>
    <property type="molecule type" value="Genomic_DNA"/>
</dbReference>
<organism evidence="1 2">
    <name type="scientific">Trifolium pratense</name>
    <name type="common">Red clover</name>
    <dbReference type="NCBI Taxonomy" id="57577"/>
    <lineage>
        <taxon>Eukaryota</taxon>
        <taxon>Viridiplantae</taxon>
        <taxon>Streptophyta</taxon>
        <taxon>Embryophyta</taxon>
        <taxon>Tracheophyta</taxon>
        <taxon>Spermatophyta</taxon>
        <taxon>Magnoliopsida</taxon>
        <taxon>eudicotyledons</taxon>
        <taxon>Gunneridae</taxon>
        <taxon>Pentapetalae</taxon>
        <taxon>rosids</taxon>
        <taxon>fabids</taxon>
        <taxon>Fabales</taxon>
        <taxon>Fabaceae</taxon>
        <taxon>Papilionoideae</taxon>
        <taxon>50 kb inversion clade</taxon>
        <taxon>NPAAA clade</taxon>
        <taxon>Hologalegina</taxon>
        <taxon>IRL clade</taxon>
        <taxon>Trifolieae</taxon>
        <taxon>Trifolium</taxon>
    </lineage>
</organism>
<evidence type="ECO:0000313" key="2">
    <source>
        <dbReference type="Proteomes" id="UP001177021"/>
    </source>
</evidence>
<gene>
    <name evidence="1" type="ORF">MILVUS5_LOCUS34098</name>
</gene>
<name>A0ACB0LKD5_TRIPR</name>
<sequence>MISVIHHDLERKEETWRRRKKLGEEGRSLEKKESNRPLPMNSSPSKAVIKQQEGDDFVWLHSSIKKEACIRRIASRPRLCIAMHLLSHHPRTATPPLTHCFLYGNSALNPGGNNEVAIAAVIFVKKSPPTSVVEKLSSPRSVMEESPSHRRSFCSSRSGVNVLFLQLTI</sequence>
<proteinExistence type="predicted"/>
<accession>A0ACB0LKD5</accession>
<keyword evidence="2" id="KW-1185">Reference proteome</keyword>
<evidence type="ECO:0000313" key="1">
    <source>
        <dbReference type="EMBL" id="CAJ2669990.1"/>
    </source>
</evidence>